<dbReference type="PANTHER" id="PTHR45089">
    <property type="entry name" value="DNAJ HEAT SHOCK AMINO-TERMINAL DOMAIN PROTEIN-RELATED"/>
    <property type="match status" value="1"/>
</dbReference>
<dbReference type="Proteomes" id="UP000826656">
    <property type="component" value="Unassembled WGS sequence"/>
</dbReference>
<dbReference type="InterPro" id="IPR024593">
    <property type="entry name" value="DUF3444"/>
</dbReference>
<sequence length="585" mass="66808">MEIETAKGSDNLSDEFEEVGPSKRFKGVGYPSPTKESEVHHLSHAATPKGKEKKLKDSLSSEESLQNTEQEAETANERVDVSVKRSVDLPSDVEPSTMTEPKTFECADPDFSDFDKDKEESCLKVGQVWAVYDTLDAMPRFYAVIRKILSPAFKLRITWLEPDPLNEDETKWLSEGLPASCGRFRLGNLEDVEDHPIFSHLVCAINRNSYGAIKIFPLEGETWAIFKDWDMNWCSRHESKKKFNYEFVEVLSDYADAIGVHVVYLVKAKGFTCLFHRAGDPFPVPAQEMLRFSHRVPSFKMTGMERDDVLEGSFELDPASLPPEKVGVSGESIDQRVTANFIDSVNSAENLVASVPNQVPEPEFYRFAAERSPEKFQIGQCWAIYSDEDKLPWYYGQIRKIDLPEFVLHVAWFYACPLPKSTIQWHDKTMPIGCGLFKFRNTKLNKYTVTNNFSHVVAAELVKRGLYKIFPGKGEVWAVYKNWSPQLNGNNLEDFEYEIVEIVNVSDNSVDVKFLVWVKGFKSVYKPRVEEQEETDGVLKICVSEHLRFSHRIPALRLTEERRGSLRGFWELDPAGMPLYLPSTD</sequence>
<name>A0ABQ7WMP7_SOLTU</name>
<keyword evidence="4" id="KW-1185">Reference proteome</keyword>
<protein>
    <recommendedName>
        <fullName evidence="2">DUF3444 domain-containing protein</fullName>
    </recommendedName>
</protein>
<organism evidence="3 4">
    <name type="scientific">Solanum tuberosum</name>
    <name type="common">Potato</name>
    <dbReference type="NCBI Taxonomy" id="4113"/>
    <lineage>
        <taxon>Eukaryota</taxon>
        <taxon>Viridiplantae</taxon>
        <taxon>Streptophyta</taxon>
        <taxon>Embryophyta</taxon>
        <taxon>Tracheophyta</taxon>
        <taxon>Spermatophyta</taxon>
        <taxon>Magnoliopsida</taxon>
        <taxon>eudicotyledons</taxon>
        <taxon>Gunneridae</taxon>
        <taxon>Pentapetalae</taxon>
        <taxon>asterids</taxon>
        <taxon>lamiids</taxon>
        <taxon>Solanales</taxon>
        <taxon>Solanaceae</taxon>
        <taxon>Solanoideae</taxon>
        <taxon>Solaneae</taxon>
        <taxon>Solanum</taxon>
    </lineage>
</organism>
<dbReference type="PANTHER" id="PTHR45089:SF24">
    <property type="entry name" value="DNAJ HEAT SHOCK N-TERMINAL DOMAIN-CONTAINING PROTEIN"/>
    <property type="match status" value="1"/>
</dbReference>
<comment type="caution">
    <text evidence="3">The sequence shown here is derived from an EMBL/GenBank/DDBJ whole genome shotgun (WGS) entry which is preliminary data.</text>
</comment>
<evidence type="ECO:0000313" key="3">
    <source>
        <dbReference type="EMBL" id="KAH0781983.1"/>
    </source>
</evidence>
<dbReference type="EMBL" id="JAIVGD010000001">
    <property type="protein sequence ID" value="KAH0781983.1"/>
    <property type="molecule type" value="Genomic_DNA"/>
</dbReference>
<feature type="region of interest" description="Disordered" evidence="1">
    <location>
        <begin position="1"/>
        <end position="80"/>
    </location>
</feature>
<evidence type="ECO:0000256" key="1">
    <source>
        <dbReference type="SAM" id="MobiDB-lite"/>
    </source>
</evidence>
<accession>A0ABQ7WMP7</accession>
<evidence type="ECO:0000313" key="4">
    <source>
        <dbReference type="Proteomes" id="UP000826656"/>
    </source>
</evidence>
<evidence type="ECO:0000259" key="2">
    <source>
        <dbReference type="Pfam" id="PF11926"/>
    </source>
</evidence>
<feature type="domain" description="DUF3444" evidence="2">
    <location>
        <begin position="358"/>
        <end position="561"/>
    </location>
</feature>
<proteinExistence type="predicted"/>
<reference evidence="3 4" key="1">
    <citation type="journal article" date="2021" name="bioRxiv">
        <title>Chromosome-scale and haplotype-resolved genome assembly of a tetraploid potato cultivar.</title>
        <authorList>
            <person name="Sun H."/>
            <person name="Jiao W.-B."/>
            <person name="Krause K."/>
            <person name="Campoy J.A."/>
            <person name="Goel M."/>
            <person name="Folz-Donahue K."/>
            <person name="Kukat C."/>
            <person name="Huettel B."/>
            <person name="Schneeberger K."/>
        </authorList>
    </citation>
    <scope>NUCLEOTIDE SEQUENCE [LARGE SCALE GENOMIC DNA]</scope>
    <source>
        <strain evidence="3">SolTubOtavaFocal</strain>
        <tissue evidence="3">Leaves</tissue>
    </source>
</reference>
<feature type="domain" description="DUF3444" evidence="2">
    <location>
        <begin position="101"/>
        <end position="305"/>
    </location>
</feature>
<gene>
    <name evidence="3" type="ORF">KY290_001581</name>
</gene>
<dbReference type="Pfam" id="PF11926">
    <property type="entry name" value="DUF3444"/>
    <property type="match status" value="2"/>
</dbReference>